<dbReference type="EMBL" id="CP092109">
    <property type="protein sequence ID" value="UWZ78533.1"/>
    <property type="molecule type" value="Genomic_DNA"/>
</dbReference>
<feature type="binding site" evidence="8">
    <location>
        <begin position="30"/>
        <end position="37"/>
    </location>
    <ligand>
        <name>ATP</name>
        <dbReference type="ChEBI" id="CHEBI:30616"/>
    </ligand>
</feature>
<keyword evidence="8" id="KW-0963">Cytoplasm</keyword>
<evidence type="ECO:0000256" key="1">
    <source>
        <dbReference type="ARBA" id="ARBA00004990"/>
    </source>
</evidence>
<keyword evidence="6 8" id="KW-0067">ATP-binding</keyword>
<feature type="binding site" evidence="8">
    <location>
        <position position="153"/>
    </location>
    <ligand>
        <name>(R)-pantoate</name>
        <dbReference type="ChEBI" id="CHEBI:15980"/>
    </ligand>
</feature>
<dbReference type="SUPFAM" id="SSF52374">
    <property type="entry name" value="Nucleotidylyl transferase"/>
    <property type="match status" value="1"/>
</dbReference>
<gene>
    <name evidence="8 9" type="primary">panC</name>
    <name evidence="9" type="ORF">L9S41_12700</name>
</gene>
<evidence type="ECO:0000256" key="4">
    <source>
        <dbReference type="ARBA" id="ARBA00022655"/>
    </source>
</evidence>
<dbReference type="HAMAP" id="MF_00158">
    <property type="entry name" value="PanC"/>
    <property type="match status" value="1"/>
</dbReference>
<feature type="binding site" evidence="8">
    <location>
        <position position="61"/>
    </location>
    <ligand>
        <name>beta-alanine</name>
        <dbReference type="ChEBI" id="CHEBI:57966"/>
    </ligand>
</feature>
<evidence type="ECO:0000256" key="6">
    <source>
        <dbReference type="ARBA" id="ARBA00022840"/>
    </source>
</evidence>
<keyword evidence="3 8" id="KW-0436">Ligase</keyword>
<keyword evidence="5 8" id="KW-0547">Nucleotide-binding</keyword>
<dbReference type="InterPro" id="IPR042176">
    <property type="entry name" value="Pantoate_ligase_C"/>
</dbReference>
<feature type="binding site" evidence="8">
    <location>
        <begin position="147"/>
        <end position="150"/>
    </location>
    <ligand>
        <name>ATP</name>
        <dbReference type="ChEBI" id="CHEBI:30616"/>
    </ligand>
</feature>
<name>A0ABY5ZIV5_9BACT</name>
<evidence type="ECO:0000256" key="3">
    <source>
        <dbReference type="ARBA" id="ARBA00022598"/>
    </source>
</evidence>
<comment type="subcellular location">
    <subcellularLocation>
        <location evidence="8">Cytoplasm</location>
    </subcellularLocation>
</comment>
<dbReference type="PANTHER" id="PTHR21299:SF1">
    <property type="entry name" value="PANTOATE--BETA-ALANINE LIGASE"/>
    <property type="match status" value="1"/>
</dbReference>
<feature type="binding site" evidence="8">
    <location>
        <position position="61"/>
    </location>
    <ligand>
        <name>(R)-pantoate</name>
        <dbReference type="ChEBI" id="CHEBI:15980"/>
    </ligand>
</feature>
<evidence type="ECO:0000313" key="9">
    <source>
        <dbReference type="EMBL" id="UWZ78533.1"/>
    </source>
</evidence>
<keyword evidence="4 8" id="KW-0566">Pantothenate biosynthesis</keyword>
<comment type="miscellaneous">
    <text evidence="8">The reaction proceeds by a bi uni uni bi ping pong mechanism.</text>
</comment>
<dbReference type="Pfam" id="PF02569">
    <property type="entry name" value="Pantoate_ligase"/>
    <property type="match status" value="1"/>
</dbReference>
<dbReference type="NCBIfam" id="TIGR00125">
    <property type="entry name" value="cyt_tran_rel"/>
    <property type="match status" value="1"/>
</dbReference>
<dbReference type="PANTHER" id="PTHR21299">
    <property type="entry name" value="CYTIDYLATE KINASE/PANTOATE-BETA-ALANINE LIGASE"/>
    <property type="match status" value="1"/>
</dbReference>
<comment type="catalytic activity">
    <reaction evidence="7 8">
        <text>(R)-pantoate + beta-alanine + ATP = (R)-pantothenate + AMP + diphosphate + H(+)</text>
        <dbReference type="Rhea" id="RHEA:10912"/>
        <dbReference type="ChEBI" id="CHEBI:15378"/>
        <dbReference type="ChEBI" id="CHEBI:15980"/>
        <dbReference type="ChEBI" id="CHEBI:29032"/>
        <dbReference type="ChEBI" id="CHEBI:30616"/>
        <dbReference type="ChEBI" id="CHEBI:33019"/>
        <dbReference type="ChEBI" id="CHEBI:57966"/>
        <dbReference type="ChEBI" id="CHEBI:456215"/>
        <dbReference type="EC" id="6.3.2.1"/>
    </reaction>
</comment>
<dbReference type="EC" id="6.3.2.1" evidence="8"/>
<sequence length="286" mass="31661">MEIIEDVAQMQQRCLEARQKGLRIAFVPTMGYLHEGHLSLVRAARAEGDIVVLSIFVNPTQFGDGEDFDSYPRDLSRDAEMARTAGANWLFAPRAKDMYPAGYATWVDVEGLTDTLCGASRPGHFRGVTTVVCKLFNIVQPHVAFFGSKDFQQLAVIRRMSADLNLPLEVRGMPIVREPDGLAMSSRNVNLSPAERGQALCLYEAIGIATALVRAGERDSRTVIEAVRRRIEQEPEAAIDYVQICHAQTLADCHALDRHAVLLLAVRVGTTRLIDNHHLGEEIPES</sequence>
<comment type="pathway">
    <text evidence="1 8">Cofactor biosynthesis; (R)-pantothenate biosynthesis; (R)-pantothenate from (R)-pantoate and beta-alanine: step 1/1.</text>
</comment>
<feature type="active site" description="Proton donor" evidence="8">
    <location>
        <position position="37"/>
    </location>
</feature>
<comment type="function">
    <text evidence="8">Catalyzes the condensation of pantoate with beta-alanine in an ATP-dependent reaction via a pantoyl-adenylate intermediate.</text>
</comment>
<protein>
    <recommendedName>
        <fullName evidence="8">Pantothenate synthetase</fullName>
        <shortName evidence="8">PS</shortName>
        <ecNumber evidence="8">6.3.2.1</ecNumber>
    </recommendedName>
    <alternativeName>
        <fullName evidence="8">Pantoate--beta-alanine ligase</fullName>
    </alternativeName>
    <alternativeName>
        <fullName evidence="8">Pantoate-activating enzyme</fullName>
    </alternativeName>
</protein>
<evidence type="ECO:0000256" key="8">
    <source>
        <dbReference type="HAMAP-Rule" id="MF_00158"/>
    </source>
</evidence>
<dbReference type="Proteomes" id="UP001060414">
    <property type="component" value="Chromosome"/>
</dbReference>
<comment type="similarity">
    <text evidence="2 8">Belongs to the pantothenate synthetase family.</text>
</comment>
<evidence type="ECO:0000313" key="10">
    <source>
        <dbReference type="Proteomes" id="UP001060414"/>
    </source>
</evidence>
<feature type="binding site" evidence="8">
    <location>
        <begin position="184"/>
        <end position="187"/>
    </location>
    <ligand>
        <name>ATP</name>
        <dbReference type="ChEBI" id="CHEBI:30616"/>
    </ligand>
</feature>
<dbReference type="InterPro" id="IPR004821">
    <property type="entry name" value="Cyt_trans-like"/>
</dbReference>
<evidence type="ECO:0000256" key="7">
    <source>
        <dbReference type="ARBA" id="ARBA00048258"/>
    </source>
</evidence>
<dbReference type="RefSeq" id="WP_260746887.1">
    <property type="nucleotide sequence ID" value="NZ_CP092109.1"/>
</dbReference>
<evidence type="ECO:0000256" key="2">
    <source>
        <dbReference type="ARBA" id="ARBA00009256"/>
    </source>
</evidence>
<dbReference type="GO" id="GO:0016874">
    <property type="term" value="F:ligase activity"/>
    <property type="evidence" value="ECO:0007669"/>
    <property type="project" value="UniProtKB-KW"/>
</dbReference>
<dbReference type="CDD" id="cd00560">
    <property type="entry name" value="PanC"/>
    <property type="match status" value="1"/>
</dbReference>
<proteinExistence type="inferred from homology"/>
<dbReference type="NCBIfam" id="TIGR00018">
    <property type="entry name" value="panC"/>
    <property type="match status" value="1"/>
</dbReference>
<dbReference type="InterPro" id="IPR003721">
    <property type="entry name" value="Pantoate_ligase"/>
</dbReference>
<dbReference type="InterPro" id="IPR014729">
    <property type="entry name" value="Rossmann-like_a/b/a_fold"/>
</dbReference>
<feature type="binding site" evidence="8">
    <location>
        <position position="176"/>
    </location>
    <ligand>
        <name>ATP</name>
        <dbReference type="ChEBI" id="CHEBI:30616"/>
    </ligand>
</feature>
<accession>A0ABY5ZIV5</accession>
<organism evidence="9 10">
    <name type="scientific">Geoalkalibacter halelectricus</name>
    <dbReference type="NCBI Taxonomy" id="2847045"/>
    <lineage>
        <taxon>Bacteria</taxon>
        <taxon>Pseudomonadati</taxon>
        <taxon>Thermodesulfobacteriota</taxon>
        <taxon>Desulfuromonadia</taxon>
        <taxon>Desulfuromonadales</taxon>
        <taxon>Geoalkalibacteraceae</taxon>
        <taxon>Geoalkalibacter</taxon>
    </lineage>
</organism>
<reference evidence="9" key="1">
    <citation type="journal article" date="2022" name="Environ. Microbiol.">
        <title>Geoalkalibacter halelectricus SAP #1 sp. nov. possessing extracellular electron transfer and mineral#reducing capabilities from a haloalkaline environment.</title>
        <authorList>
            <person name="Yadav S."/>
            <person name="Singh R."/>
            <person name="Sundharam S.S."/>
            <person name="Chaudhary S."/>
            <person name="Krishnamurthi S."/>
            <person name="Patil S.A."/>
        </authorList>
    </citation>
    <scope>NUCLEOTIDE SEQUENCE</scope>
    <source>
        <strain evidence="9">SAP-1</strain>
    </source>
</reference>
<keyword evidence="10" id="KW-1185">Reference proteome</keyword>
<evidence type="ECO:0000256" key="5">
    <source>
        <dbReference type="ARBA" id="ARBA00022741"/>
    </source>
</evidence>
<dbReference type="Gene3D" id="3.40.50.620">
    <property type="entry name" value="HUPs"/>
    <property type="match status" value="1"/>
</dbReference>
<dbReference type="Gene3D" id="3.30.1300.10">
    <property type="entry name" value="Pantoate-beta-alanine ligase, C-terminal domain"/>
    <property type="match status" value="1"/>
</dbReference>
<comment type="subunit">
    <text evidence="8">Homodimer.</text>
</comment>